<name>R4YU28_OLEAN</name>
<protein>
    <submittedName>
        <fullName evidence="1">CRISPR-associated protein</fullName>
    </submittedName>
</protein>
<dbReference type="EMBL" id="FO203512">
    <property type="protein sequence ID" value="CCK76329.1"/>
    <property type="molecule type" value="Genomic_DNA"/>
</dbReference>
<evidence type="ECO:0000313" key="2">
    <source>
        <dbReference type="Proteomes" id="UP000032749"/>
    </source>
</evidence>
<dbReference type="AlphaFoldDB" id="R4YU28"/>
<gene>
    <name evidence="1" type="ORF">OLEAN_C21530</name>
</gene>
<proteinExistence type="predicted"/>
<keyword evidence="2" id="KW-1185">Reference proteome</keyword>
<organism evidence="1 2">
    <name type="scientific">Oleispira antarctica RB-8</name>
    <dbReference type="NCBI Taxonomy" id="698738"/>
    <lineage>
        <taxon>Bacteria</taxon>
        <taxon>Pseudomonadati</taxon>
        <taxon>Pseudomonadota</taxon>
        <taxon>Gammaproteobacteria</taxon>
        <taxon>Oceanospirillales</taxon>
        <taxon>Oceanospirillaceae</taxon>
        <taxon>Oleispira</taxon>
    </lineage>
</organism>
<accession>R4YU28</accession>
<dbReference type="HOGENOM" id="CLU_3254906_0_0_6"/>
<reference evidence="1 2" key="1">
    <citation type="journal article" date="2013" name="Nat. Commun.">
        <title>Genome sequence and functional genomic analysis of the oil-degrading bacterium Oleispira antarctica.</title>
        <authorList>
            <person name="Kube M."/>
            <person name="Chernikova T.N."/>
            <person name="Al-Ramahi Y."/>
            <person name="Beloqui A."/>
            <person name="Lopez-Cortez N."/>
            <person name="Guazzaroni M.E."/>
            <person name="Heipieper H.J."/>
            <person name="Klages S."/>
            <person name="Kotsyurbenko O.R."/>
            <person name="Langer I."/>
            <person name="Nechitaylo T.Y."/>
            <person name="Lunsdorf H."/>
            <person name="Fernandez M."/>
            <person name="Juarez S."/>
            <person name="Ciordia S."/>
            <person name="Singer A."/>
            <person name="Kagan O."/>
            <person name="Egorova O."/>
            <person name="Petit P.A."/>
            <person name="Stogios P."/>
            <person name="Kim Y."/>
            <person name="Tchigvintsev A."/>
            <person name="Flick R."/>
            <person name="Denaro R."/>
            <person name="Genovese M."/>
            <person name="Albar J.P."/>
            <person name="Reva O.N."/>
            <person name="Martinez-Gomariz M."/>
            <person name="Tran H."/>
            <person name="Ferrer M."/>
            <person name="Savchenko A."/>
            <person name="Yakunin A.F."/>
            <person name="Yakimov M.M."/>
            <person name="Golyshina O.V."/>
            <person name="Reinhardt R."/>
            <person name="Golyshin P.N."/>
        </authorList>
    </citation>
    <scope>NUCLEOTIDE SEQUENCE [LARGE SCALE GENOMIC DNA]</scope>
</reference>
<evidence type="ECO:0000313" key="1">
    <source>
        <dbReference type="EMBL" id="CCK76329.1"/>
    </source>
</evidence>
<dbReference type="KEGG" id="oai:OLEAN_C21530"/>
<dbReference type="PATRIC" id="fig|698738.3.peg.2231"/>
<dbReference type="STRING" id="698738.OLEAN_C21530"/>
<dbReference type="Proteomes" id="UP000032749">
    <property type="component" value="Chromosome"/>
</dbReference>
<sequence length="42" mass="4948">MHKYLLVCCRIGSLEISAVVDLKQEAKRIFMSVQRKYQHDLP</sequence>